<dbReference type="InterPro" id="IPR011701">
    <property type="entry name" value="MFS"/>
</dbReference>
<feature type="transmembrane region" description="Helical" evidence="6">
    <location>
        <begin position="154"/>
        <end position="176"/>
    </location>
</feature>
<keyword evidence="5 6" id="KW-0472">Membrane</keyword>
<feature type="transmembrane region" description="Helical" evidence="6">
    <location>
        <begin position="289"/>
        <end position="309"/>
    </location>
</feature>
<comment type="subcellular location">
    <subcellularLocation>
        <location evidence="1">Cell membrane</location>
        <topology evidence="1">Multi-pass membrane protein</topology>
    </subcellularLocation>
</comment>
<feature type="transmembrane region" description="Helical" evidence="6">
    <location>
        <begin position="126"/>
        <end position="148"/>
    </location>
</feature>
<evidence type="ECO:0000256" key="1">
    <source>
        <dbReference type="ARBA" id="ARBA00004651"/>
    </source>
</evidence>
<reference evidence="9" key="1">
    <citation type="journal article" date="2019" name="Int. J. Syst. Evol. Microbiol.">
        <title>The Global Catalogue of Microorganisms (GCM) 10K type strain sequencing project: providing services to taxonomists for standard genome sequencing and annotation.</title>
        <authorList>
            <consortium name="The Broad Institute Genomics Platform"/>
            <consortium name="The Broad Institute Genome Sequencing Center for Infectious Disease"/>
            <person name="Wu L."/>
            <person name="Ma J."/>
        </authorList>
    </citation>
    <scope>NUCLEOTIDE SEQUENCE [LARGE SCALE GENOMIC DNA]</scope>
    <source>
        <strain evidence="9">NBRC 102520</strain>
    </source>
</reference>
<gene>
    <name evidence="8" type="ORF">GCM10007857_45800</name>
</gene>
<keyword evidence="3 6" id="KW-0812">Transmembrane</keyword>
<evidence type="ECO:0000313" key="9">
    <source>
        <dbReference type="Proteomes" id="UP001156905"/>
    </source>
</evidence>
<dbReference type="EMBL" id="BSOW01000016">
    <property type="protein sequence ID" value="GLR87868.1"/>
    <property type="molecule type" value="Genomic_DNA"/>
</dbReference>
<keyword evidence="2" id="KW-1003">Cell membrane</keyword>
<dbReference type="InterPro" id="IPR036259">
    <property type="entry name" value="MFS_trans_sf"/>
</dbReference>
<dbReference type="SUPFAM" id="SSF103473">
    <property type="entry name" value="MFS general substrate transporter"/>
    <property type="match status" value="1"/>
</dbReference>
<evidence type="ECO:0000256" key="3">
    <source>
        <dbReference type="ARBA" id="ARBA00022692"/>
    </source>
</evidence>
<dbReference type="RefSeq" id="WP_284268934.1">
    <property type="nucleotide sequence ID" value="NZ_BSOW01000016.1"/>
</dbReference>
<evidence type="ECO:0000256" key="2">
    <source>
        <dbReference type="ARBA" id="ARBA00022475"/>
    </source>
</evidence>
<feature type="transmembrane region" description="Helical" evidence="6">
    <location>
        <begin position="330"/>
        <end position="352"/>
    </location>
</feature>
<dbReference type="PROSITE" id="PS50850">
    <property type="entry name" value="MFS"/>
    <property type="match status" value="1"/>
</dbReference>
<dbReference type="InterPro" id="IPR050189">
    <property type="entry name" value="MFS_Efflux_Transporters"/>
</dbReference>
<feature type="transmembrane region" description="Helical" evidence="6">
    <location>
        <begin position="197"/>
        <end position="222"/>
    </location>
</feature>
<feature type="transmembrane region" description="Helical" evidence="6">
    <location>
        <begin position="31"/>
        <end position="56"/>
    </location>
</feature>
<protein>
    <submittedName>
        <fullName evidence="8">MFS transporter</fullName>
    </submittedName>
</protein>
<dbReference type="Gene3D" id="1.20.1250.20">
    <property type="entry name" value="MFS general substrate transporter like domains"/>
    <property type="match status" value="1"/>
</dbReference>
<feature type="domain" description="Major facilitator superfamily (MFS) profile" evidence="7">
    <location>
        <begin position="2"/>
        <end position="381"/>
    </location>
</feature>
<feature type="transmembrane region" description="Helical" evidence="6">
    <location>
        <begin position="98"/>
        <end position="119"/>
    </location>
</feature>
<dbReference type="PANTHER" id="PTHR43124:SF10">
    <property type="entry name" value="PURINE EFFLUX PUMP PBUE"/>
    <property type="match status" value="1"/>
</dbReference>
<comment type="caution">
    <text evidence="8">The sequence shown here is derived from an EMBL/GenBank/DDBJ whole genome shotgun (WGS) entry which is preliminary data.</text>
</comment>
<proteinExistence type="predicted"/>
<accession>A0ABQ6B125</accession>
<organism evidence="8 9">
    <name type="scientific">Bradyrhizobium iriomotense</name>
    <dbReference type="NCBI Taxonomy" id="441950"/>
    <lineage>
        <taxon>Bacteria</taxon>
        <taxon>Pseudomonadati</taxon>
        <taxon>Pseudomonadota</taxon>
        <taxon>Alphaproteobacteria</taxon>
        <taxon>Hyphomicrobiales</taxon>
        <taxon>Nitrobacteraceae</taxon>
        <taxon>Bradyrhizobium</taxon>
    </lineage>
</organism>
<dbReference type="CDD" id="cd17324">
    <property type="entry name" value="MFS_NepI_like"/>
    <property type="match status" value="1"/>
</dbReference>
<evidence type="ECO:0000259" key="7">
    <source>
        <dbReference type="PROSITE" id="PS50850"/>
    </source>
</evidence>
<feature type="transmembrane region" description="Helical" evidence="6">
    <location>
        <begin position="68"/>
        <end position="92"/>
    </location>
</feature>
<evidence type="ECO:0000256" key="6">
    <source>
        <dbReference type="SAM" id="Phobius"/>
    </source>
</evidence>
<keyword evidence="9" id="KW-1185">Reference proteome</keyword>
<dbReference type="InterPro" id="IPR020846">
    <property type="entry name" value="MFS_dom"/>
</dbReference>
<evidence type="ECO:0000313" key="8">
    <source>
        <dbReference type="EMBL" id="GLR87868.1"/>
    </source>
</evidence>
<feature type="transmembrane region" description="Helical" evidence="6">
    <location>
        <begin position="358"/>
        <end position="375"/>
    </location>
</feature>
<keyword evidence="4 6" id="KW-1133">Transmembrane helix</keyword>
<evidence type="ECO:0000256" key="4">
    <source>
        <dbReference type="ARBA" id="ARBA00022989"/>
    </source>
</evidence>
<dbReference type="Proteomes" id="UP001156905">
    <property type="component" value="Unassembled WGS sequence"/>
</dbReference>
<dbReference type="Pfam" id="PF07690">
    <property type="entry name" value="MFS_1"/>
    <property type="match status" value="1"/>
</dbReference>
<feature type="transmembrane region" description="Helical" evidence="6">
    <location>
        <begin position="234"/>
        <end position="255"/>
    </location>
</feature>
<name>A0ABQ6B125_9BRAD</name>
<evidence type="ECO:0000256" key="5">
    <source>
        <dbReference type="ARBA" id="ARBA00023136"/>
    </source>
</evidence>
<sequence>MSILWLALAAFAIGTETFVIAGLLPAIAADLGISVSAAGQLVTAYALTYAVGSPILAVTLNNIDRRTVLSLALSTFIAGNLVAVIASGFPLLLASRMLMALGAGLCMPTALGVSVAVASPERRGRAVALVTSGLTVATVIGVPLGNLIGSVLNWRATFAMVALLGAVALAGLRLGLPRGLPKNTASLGERLAVARHRNVLVALLITILWALGGFTVFTYFAVPLHGLGFNANDVSLALLTFGVAAAIGNMTGGLLADRLGTIATAALGLAGMASALILHSLVLKIMPDHARYAVLGAIFLWGISGWAFYPAQVASIIRIEPQASMIALSLNASAMYLGFALGGALGGAVLTALSPTDLGWVGGAGVSAALLVHLVRGWQGRPKPVKIAG</sequence>
<dbReference type="PANTHER" id="PTHR43124">
    <property type="entry name" value="PURINE EFFLUX PUMP PBUE"/>
    <property type="match status" value="1"/>
</dbReference>
<feature type="transmembrane region" description="Helical" evidence="6">
    <location>
        <begin position="262"/>
        <end position="283"/>
    </location>
</feature>